<dbReference type="HOGENOM" id="CLU_108966_0_0_7"/>
<accession>A7ZB38</accession>
<dbReference type="OrthoDB" id="9801478at2"/>
<evidence type="ECO:0008006" key="3">
    <source>
        <dbReference type="Google" id="ProtNLM"/>
    </source>
</evidence>
<evidence type="ECO:0000313" key="1">
    <source>
        <dbReference type="EMBL" id="EAT99061.1"/>
    </source>
</evidence>
<proteinExistence type="predicted"/>
<dbReference type="STRING" id="360104.CCC13826_1776"/>
<dbReference type="EMBL" id="CP000792">
    <property type="protein sequence ID" value="EAT99061.1"/>
    <property type="molecule type" value="Genomic_DNA"/>
</dbReference>
<organism evidence="1 2">
    <name type="scientific">Campylobacter concisus (strain 13826)</name>
    <dbReference type="NCBI Taxonomy" id="360104"/>
    <lineage>
        <taxon>Bacteria</taxon>
        <taxon>Pseudomonadati</taxon>
        <taxon>Campylobacterota</taxon>
        <taxon>Epsilonproteobacteria</taxon>
        <taxon>Campylobacterales</taxon>
        <taxon>Campylobacteraceae</taxon>
        <taxon>Campylobacter</taxon>
    </lineage>
</organism>
<sequence>MRRVYIICEGQTEENFIKEVFAPYFNPQIVAIQPLLVGKKGGALSYDRVKNFILNLAKNDTATYITTMFDYYALDTNFPGHNQLNAIPDIYKKVKYLEKKFRDDINSFFSNNRFFPYIQPHEFESLLFSDINEIVKADPGWNKKAALISSLSKIVNDYPNPEEINNSPSTSPSHRLGQILNLPKYRKVLHGATIAKNIGIDNIRQKCKHFDEWCNNKNLFP</sequence>
<dbReference type="InterPro" id="IPR025455">
    <property type="entry name" value="DUF4276"/>
</dbReference>
<dbReference type="eggNOG" id="ENOG5030456">
    <property type="taxonomic scope" value="Bacteria"/>
</dbReference>
<protein>
    <recommendedName>
        <fullName evidence="3">DUF4276 family protein</fullName>
    </recommendedName>
</protein>
<dbReference type="Pfam" id="PF14103">
    <property type="entry name" value="DUF4276"/>
    <property type="match status" value="1"/>
</dbReference>
<dbReference type="RefSeq" id="WP_012001020.1">
    <property type="nucleotide sequence ID" value="NC_009802.2"/>
</dbReference>
<dbReference type="AlphaFoldDB" id="A7ZB38"/>
<reference evidence="2" key="1">
    <citation type="submission" date="2007-10" db="EMBL/GenBank/DDBJ databases">
        <title>Genome sequence of Campylobacter concisus 13826 isolated from human feces.</title>
        <authorList>
            <person name="Fouts D.E."/>
            <person name="Mongodin E.F."/>
            <person name="Puiu D."/>
            <person name="Sebastian Y."/>
            <person name="Miller W.G."/>
            <person name="Mandrell R.E."/>
            <person name="On S."/>
            <person name="Nelson K.E."/>
        </authorList>
    </citation>
    <scope>NUCLEOTIDE SEQUENCE [LARGE SCALE GENOMIC DNA]</scope>
    <source>
        <strain evidence="2">13826</strain>
    </source>
</reference>
<dbReference type="Proteomes" id="UP000001121">
    <property type="component" value="Chromosome"/>
</dbReference>
<name>A7ZB38_CAMC1</name>
<gene>
    <name evidence="1" type="ORF">CCC13826_1776</name>
</gene>
<dbReference type="KEGG" id="cco:CCC13826_1776"/>
<evidence type="ECO:0000313" key="2">
    <source>
        <dbReference type="Proteomes" id="UP000001121"/>
    </source>
</evidence>